<name>A0A318KU49_9NEIS</name>
<dbReference type="EMBL" id="QJKI01000002">
    <property type="protein sequence ID" value="PXX81361.1"/>
    <property type="molecule type" value="Genomic_DNA"/>
</dbReference>
<sequence length="82" mass="9044">MEVTLQYPFTTAAGQPLASVSLRRLKVRDIKAINQQANSDPAQIELLGVARMVGLLPEDLEEMDAADYQTLKTRFLDILGIA</sequence>
<comment type="caution">
    <text evidence="1">The sequence shown here is derived from an EMBL/GenBank/DDBJ whole genome shotgun (WGS) entry which is preliminary data.</text>
</comment>
<dbReference type="OrthoDB" id="8606178at2"/>
<dbReference type="RefSeq" id="WP_110389663.1">
    <property type="nucleotide sequence ID" value="NZ_JAKLKZ010000005.1"/>
</dbReference>
<dbReference type="InterPro" id="IPR019289">
    <property type="entry name" value="Phage_tail_E/E"/>
</dbReference>
<dbReference type="AlphaFoldDB" id="A0A318KU49"/>
<dbReference type="Proteomes" id="UP000247555">
    <property type="component" value="Unassembled WGS sequence"/>
</dbReference>
<reference evidence="1 2" key="1">
    <citation type="submission" date="2018-05" db="EMBL/GenBank/DDBJ databases">
        <title>Genomic Encyclopedia of Type Strains, Phase IV (KMG-IV): sequencing the most valuable type-strain genomes for metagenomic binning, comparative biology and taxonomic classification.</title>
        <authorList>
            <person name="Goeker M."/>
        </authorList>
    </citation>
    <scope>NUCLEOTIDE SEQUENCE [LARGE SCALE GENOMIC DNA]</scope>
    <source>
        <strain evidence="1 2">DSM 29661</strain>
    </source>
</reference>
<keyword evidence="2" id="KW-1185">Reference proteome</keyword>
<proteinExistence type="predicted"/>
<organism evidence="1 2">
    <name type="scientific">Rivihabitans pingtungensis</name>
    <dbReference type="NCBI Taxonomy" id="1054498"/>
    <lineage>
        <taxon>Bacteria</taxon>
        <taxon>Pseudomonadati</taxon>
        <taxon>Pseudomonadota</taxon>
        <taxon>Betaproteobacteria</taxon>
        <taxon>Neisseriales</taxon>
        <taxon>Aquaspirillaceae</taxon>
        <taxon>Rivihabitans</taxon>
    </lineage>
</organism>
<accession>A0A318KU49</accession>
<evidence type="ECO:0000313" key="1">
    <source>
        <dbReference type="EMBL" id="PXX81361.1"/>
    </source>
</evidence>
<dbReference type="Pfam" id="PF10109">
    <property type="entry name" value="Phage_TAC_7"/>
    <property type="match status" value="1"/>
</dbReference>
<gene>
    <name evidence="1" type="ORF">DFR34_102201</name>
</gene>
<evidence type="ECO:0000313" key="2">
    <source>
        <dbReference type="Proteomes" id="UP000247555"/>
    </source>
</evidence>
<protein>
    <submittedName>
        <fullName evidence="1">Tail assembly chaperone E/41/14-like protein</fullName>
    </submittedName>
</protein>